<evidence type="ECO:0000256" key="4">
    <source>
        <dbReference type="SAM" id="Phobius"/>
    </source>
</evidence>
<evidence type="ECO:0000256" key="3">
    <source>
        <dbReference type="SAM" id="MobiDB-lite"/>
    </source>
</evidence>
<dbReference type="Gene3D" id="3.10.100.10">
    <property type="entry name" value="Mannose-Binding Protein A, subunit A"/>
    <property type="match status" value="1"/>
</dbReference>
<dbReference type="PANTHER" id="PTHR47989:SF10">
    <property type="match status" value="1"/>
</dbReference>
<dbReference type="SMART" id="SM00034">
    <property type="entry name" value="CLECT"/>
    <property type="match status" value="1"/>
</dbReference>
<dbReference type="FunFam" id="3.30.200.20:FF:000318">
    <property type="entry name" value="C-type lectin receptor-like tyrosine-protein kinase"/>
    <property type="match status" value="1"/>
</dbReference>
<keyword evidence="4" id="KW-0812">Transmembrane</keyword>
<protein>
    <recommendedName>
        <fullName evidence="6">C-type lectin domain-containing protein</fullName>
    </recommendedName>
</protein>
<dbReference type="AlphaFoldDB" id="A0A811PEH8"/>
<dbReference type="Proteomes" id="UP000604825">
    <property type="component" value="Unassembled WGS sequence"/>
</dbReference>
<keyword evidence="4" id="KW-0472">Membrane</keyword>
<feature type="signal peptide" evidence="5">
    <location>
        <begin position="1"/>
        <end position="25"/>
    </location>
</feature>
<comment type="caution">
    <text evidence="7">The sequence shown here is derived from an EMBL/GenBank/DDBJ whole genome shotgun (WGS) entry which is preliminary data.</text>
</comment>
<dbReference type="Gene3D" id="1.10.510.10">
    <property type="entry name" value="Transferase(Phosphotransferase) domain 1"/>
    <property type="match status" value="1"/>
</dbReference>
<dbReference type="OrthoDB" id="441660at2759"/>
<evidence type="ECO:0000313" key="7">
    <source>
        <dbReference type="EMBL" id="CAD6239208.1"/>
    </source>
</evidence>
<evidence type="ECO:0000259" key="6">
    <source>
        <dbReference type="PROSITE" id="PS50041"/>
    </source>
</evidence>
<accession>A0A811PEH8</accession>
<keyword evidence="5" id="KW-0732">Signal</keyword>
<evidence type="ECO:0000256" key="5">
    <source>
        <dbReference type="SAM" id="SignalP"/>
    </source>
</evidence>
<dbReference type="EMBL" id="CAJGYO010000006">
    <property type="protein sequence ID" value="CAD6239208.1"/>
    <property type="molecule type" value="Genomic_DNA"/>
</dbReference>
<evidence type="ECO:0000256" key="2">
    <source>
        <dbReference type="ARBA" id="ARBA00022840"/>
    </source>
</evidence>
<feature type="transmembrane region" description="Helical" evidence="4">
    <location>
        <begin position="184"/>
        <end position="209"/>
    </location>
</feature>
<feature type="chain" id="PRO_5032317301" description="C-type lectin domain-containing protein" evidence="5">
    <location>
        <begin position="26"/>
        <end position="458"/>
    </location>
</feature>
<dbReference type="Pfam" id="PF00059">
    <property type="entry name" value="Lectin_C"/>
    <property type="match status" value="1"/>
</dbReference>
<dbReference type="InterPro" id="IPR001304">
    <property type="entry name" value="C-type_lectin-like"/>
</dbReference>
<sequence length="458" mass="50614">MAVPALAFPMFLAASLLTVAAPVLARSPSCPDGWQAGPVQNKCFMYISTSLSWDRSKALCHNYSGHLAALSSVQELNFVKSLCGSSSSGCWVGGHHYNTNTGNGWKWSDDSSVWNETVFLGEPLRANCSYPACEVATSNDLCTLVTSGRASIIITEKRCSESHGLICMMNHVDRCYHDHCHKEYFIAIIAVSGFILATTLAVVVWLLVYRRSKKRRRSREVLSASAAALVAPQWKVFTSEELRSIAKNFSEGNRLPGNAKTGGTYSGILPDGSKVAIKRLKRSSLQRKKDFYSEIRRVAKLYHPNLVAVKGCCYDHDSCTTRNELTTKSGVYSFGVLLLEIISGRRPAQSVESVGWQTIFEWATPLVQSHRYLDLLDPHPGIADTGVIQKVVDLVYSCTQHVPSVRQRMSHVVHQLQQLELKSAASEQQLRKRDKHQRNISNVAIGGPDSALKSTARN</sequence>
<keyword evidence="4" id="KW-1133">Transmembrane helix</keyword>
<dbReference type="Pfam" id="PF07714">
    <property type="entry name" value="PK_Tyr_Ser-Thr"/>
    <property type="match status" value="1"/>
</dbReference>
<evidence type="ECO:0000256" key="1">
    <source>
        <dbReference type="ARBA" id="ARBA00022741"/>
    </source>
</evidence>
<dbReference type="GO" id="GO:0005524">
    <property type="term" value="F:ATP binding"/>
    <property type="evidence" value="ECO:0007669"/>
    <property type="project" value="UniProtKB-KW"/>
</dbReference>
<feature type="domain" description="C-type lectin" evidence="6">
    <location>
        <begin position="39"/>
        <end position="168"/>
    </location>
</feature>
<keyword evidence="2" id="KW-0067">ATP-binding</keyword>
<dbReference type="InterPro" id="IPR016187">
    <property type="entry name" value="CTDL_fold"/>
</dbReference>
<dbReference type="SUPFAM" id="SSF56436">
    <property type="entry name" value="C-type lectin-like"/>
    <property type="match status" value="1"/>
</dbReference>
<dbReference type="InterPro" id="IPR001245">
    <property type="entry name" value="Ser-Thr/Tyr_kinase_cat_dom"/>
</dbReference>
<keyword evidence="8" id="KW-1185">Reference proteome</keyword>
<keyword evidence="1" id="KW-0547">Nucleotide-binding</keyword>
<dbReference type="PANTHER" id="PTHR47989">
    <property type="entry name" value="OS01G0750732 PROTEIN"/>
    <property type="match status" value="1"/>
</dbReference>
<dbReference type="InterPro" id="IPR011009">
    <property type="entry name" value="Kinase-like_dom_sf"/>
</dbReference>
<organism evidence="7 8">
    <name type="scientific">Miscanthus lutarioriparius</name>
    <dbReference type="NCBI Taxonomy" id="422564"/>
    <lineage>
        <taxon>Eukaryota</taxon>
        <taxon>Viridiplantae</taxon>
        <taxon>Streptophyta</taxon>
        <taxon>Embryophyta</taxon>
        <taxon>Tracheophyta</taxon>
        <taxon>Spermatophyta</taxon>
        <taxon>Magnoliopsida</taxon>
        <taxon>Liliopsida</taxon>
        <taxon>Poales</taxon>
        <taxon>Poaceae</taxon>
        <taxon>PACMAD clade</taxon>
        <taxon>Panicoideae</taxon>
        <taxon>Andropogonodae</taxon>
        <taxon>Andropogoneae</taxon>
        <taxon>Saccharinae</taxon>
        <taxon>Miscanthus</taxon>
    </lineage>
</organism>
<feature type="region of interest" description="Disordered" evidence="3">
    <location>
        <begin position="432"/>
        <end position="458"/>
    </location>
</feature>
<proteinExistence type="predicted"/>
<evidence type="ECO:0000313" key="8">
    <source>
        <dbReference type="Proteomes" id="UP000604825"/>
    </source>
</evidence>
<dbReference type="InterPro" id="IPR016186">
    <property type="entry name" value="C-type_lectin-like/link_sf"/>
</dbReference>
<gene>
    <name evidence="7" type="ORF">NCGR_LOCUS26217</name>
</gene>
<dbReference type="FunFam" id="3.10.100.10:FF:000108">
    <property type="entry name" value="C-type lectin receptor-like tyrosine-protein kinase"/>
    <property type="match status" value="1"/>
</dbReference>
<dbReference type="PROSITE" id="PS50041">
    <property type="entry name" value="C_TYPE_LECTIN_2"/>
    <property type="match status" value="1"/>
</dbReference>
<dbReference type="Gene3D" id="3.30.200.20">
    <property type="entry name" value="Phosphorylase Kinase, domain 1"/>
    <property type="match status" value="1"/>
</dbReference>
<dbReference type="GO" id="GO:0004672">
    <property type="term" value="F:protein kinase activity"/>
    <property type="evidence" value="ECO:0007669"/>
    <property type="project" value="InterPro"/>
</dbReference>
<reference evidence="7" key="1">
    <citation type="submission" date="2020-10" db="EMBL/GenBank/DDBJ databases">
        <authorList>
            <person name="Han B."/>
            <person name="Lu T."/>
            <person name="Zhao Q."/>
            <person name="Huang X."/>
            <person name="Zhao Y."/>
        </authorList>
    </citation>
    <scope>NUCLEOTIDE SEQUENCE</scope>
</reference>
<dbReference type="CDD" id="cd00037">
    <property type="entry name" value="CLECT"/>
    <property type="match status" value="1"/>
</dbReference>
<dbReference type="SUPFAM" id="SSF56112">
    <property type="entry name" value="Protein kinase-like (PK-like)"/>
    <property type="match status" value="1"/>
</dbReference>
<name>A0A811PEH8_9POAL</name>